<comment type="caution">
    <text evidence="1">The sequence shown here is derived from an EMBL/GenBank/DDBJ whole genome shotgun (WGS) entry which is preliminary data.</text>
</comment>
<dbReference type="EMBL" id="JAZAVK010000065">
    <property type="protein sequence ID" value="KAK7426509.1"/>
    <property type="molecule type" value="Genomic_DNA"/>
</dbReference>
<accession>A0ABR1HZT9</accession>
<gene>
    <name evidence="1" type="ORF">QQZ08_006967</name>
</gene>
<organism evidence="1 2">
    <name type="scientific">Neonectria magnoliae</name>
    <dbReference type="NCBI Taxonomy" id="2732573"/>
    <lineage>
        <taxon>Eukaryota</taxon>
        <taxon>Fungi</taxon>
        <taxon>Dikarya</taxon>
        <taxon>Ascomycota</taxon>
        <taxon>Pezizomycotina</taxon>
        <taxon>Sordariomycetes</taxon>
        <taxon>Hypocreomycetidae</taxon>
        <taxon>Hypocreales</taxon>
        <taxon>Nectriaceae</taxon>
        <taxon>Neonectria</taxon>
    </lineage>
</organism>
<proteinExistence type="predicted"/>
<keyword evidence="2" id="KW-1185">Reference proteome</keyword>
<dbReference type="Proteomes" id="UP001498421">
    <property type="component" value="Unassembled WGS sequence"/>
</dbReference>
<evidence type="ECO:0000313" key="1">
    <source>
        <dbReference type="EMBL" id="KAK7426509.1"/>
    </source>
</evidence>
<sequence>MDEKFWRAKRPTQLSPTGPEPIILDWPFEDEYVTAALLEKMKWAMADNDTEVVAGANRTIAVKSGPRTAAEAISNLRTFKR</sequence>
<reference evidence="1 2" key="1">
    <citation type="journal article" date="2025" name="Microbiol. Resour. Announc.">
        <title>Draft genome sequences for Neonectria magnoliae and Neonectria punicea, canker pathogens of Liriodendron tulipifera and Acer saccharum in West Virginia.</title>
        <authorList>
            <person name="Petronek H.M."/>
            <person name="Kasson M.T."/>
            <person name="Metheny A.M."/>
            <person name="Stauder C.M."/>
            <person name="Lovett B."/>
            <person name="Lynch S.C."/>
            <person name="Garnas J.R."/>
            <person name="Kasson L.R."/>
            <person name="Stajich J.E."/>
        </authorList>
    </citation>
    <scope>NUCLEOTIDE SEQUENCE [LARGE SCALE GENOMIC DNA]</scope>
    <source>
        <strain evidence="1 2">NRRL 64651</strain>
    </source>
</reference>
<evidence type="ECO:0000313" key="2">
    <source>
        <dbReference type="Proteomes" id="UP001498421"/>
    </source>
</evidence>
<name>A0ABR1HZT9_9HYPO</name>
<protein>
    <submittedName>
        <fullName evidence="1">Uncharacterized protein</fullName>
    </submittedName>
</protein>